<organism evidence="4 5">
    <name type="scientific">Uliginosibacterium paludis</name>
    <dbReference type="NCBI Taxonomy" id="1615952"/>
    <lineage>
        <taxon>Bacteria</taxon>
        <taxon>Pseudomonadati</taxon>
        <taxon>Pseudomonadota</taxon>
        <taxon>Betaproteobacteria</taxon>
        <taxon>Rhodocyclales</taxon>
        <taxon>Zoogloeaceae</taxon>
        <taxon>Uliginosibacterium</taxon>
    </lineage>
</organism>
<dbReference type="InterPro" id="IPR001633">
    <property type="entry name" value="EAL_dom"/>
</dbReference>
<dbReference type="SUPFAM" id="SSF55073">
    <property type="entry name" value="Nucleotide cyclase"/>
    <property type="match status" value="1"/>
</dbReference>
<dbReference type="PROSITE" id="PS50883">
    <property type="entry name" value="EAL"/>
    <property type="match status" value="1"/>
</dbReference>
<dbReference type="InterPro" id="IPR029787">
    <property type="entry name" value="Nucleotide_cyclase"/>
</dbReference>
<evidence type="ECO:0000313" key="4">
    <source>
        <dbReference type="EMBL" id="MET1491235.1"/>
    </source>
</evidence>
<accession>A0ABV2CTH7</accession>
<dbReference type="CDD" id="cd01949">
    <property type="entry name" value="GGDEF"/>
    <property type="match status" value="1"/>
</dbReference>
<dbReference type="PROSITE" id="PS50887">
    <property type="entry name" value="GGDEF"/>
    <property type="match status" value="1"/>
</dbReference>
<evidence type="ECO:0000256" key="1">
    <source>
        <dbReference type="SAM" id="Phobius"/>
    </source>
</evidence>
<dbReference type="InterPro" id="IPR043128">
    <property type="entry name" value="Rev_trsase/Diguanyl_cyclase"/>
</dbReference>
<dbReference type="RefSeq" id="WP_345929668.1">
    <property type="nucleotide sequence ID" value="NZ_JBDIVF010000011.1"/>
</dbReference>
<dbReference type="EMBL" id="JBEWLZ010000010">
    <property type="protein sequence ID" value="MET1491235.1"/>
    <property type="molecule type" value="Genomic_DNA"/>
</dbReference>
<dbReference type="NCBIfam" id="TIGR00254">
    <property type="entry name" value="GGDEF"/>
    <property type="match status" value="1"/>
</dbReference>
<keyword evidence="1" id="KW-1133">Transmembrane helix</keyword>
<dbReference type="Proteomes" id="UP001548590">
    <property type="component" value="Unassembled WGS sequence"/>
</dbReference>
<feature type="transmembrane region" description="Helical" evidence="1">
    <location>
        <begin position="364"/>
        <end position="384"/>
    </location>
</feature>
<feature type="transmembrane region" description="Helical" evidence="1">
    <location>
        <begin position="215"/>
        <end position="242"/>
    </location>
</feature>
<dbReference type="Pfam" id="PF00990">
    <property type="entry name" value="GGDEF"/>
    <property type="match status" value="1"/>
</dbReference>
<proteinExistence type="predicted"/>
<evidence type="ECO:0000313" key="5">
    <source>
        <dbReference type="Proteomes" id="UP001548590"/>
    </source>
</evidence>
<dbReference type="InterPro" id="IPR000160">
    <property type="entry name" value="GGDEF_dom"/>
</dbReference>
<dbReference type="PANTHER" id="PTHR44757">
    <property type="entry name" value="DIGUANYLATE CYCLASE DGCP"/>
    <property type="match status" value="1"/>
</dbReference>
<keyword evidence="5" id="KW-1185">Reference proteome</keyword>
<gene>
    <name evidence="4" type="ORF">ABVT11_15455</name>
</gene>
<dbReference type="InterPro" id="IPR035919">
    <property type="entry name" value="EAL_sf"/>
</dbReference>
<feature type="domain" description="GGDEF" evidence="3">
    <location>
        <begin position="478"/>
        <end position="607"/>
    </location>
</feature>
<evidence type="ECO:0000259" key="3">
    <source>
        <dbReference type="PROSITE" id="PS50887"/>
    </source>
</evidence>
<feature type="transmembrane region" description="Helical" evidence="1">
    <location>
        <begin position="313"/>
        <end position="334"/>
    </location>
</feature>
<dbReference type="SMART" id="SM00052">
    <property type="entry name" value="EAL"/>
    <property type="match status" value="1"/>
</dbReference>
<dbReference type="SMART" id="SM00267">
    <property type="entry name" value="GGDEF"/>
    <property type="match status" value="1"/>
</dbReference>
<evidence type="ECO:0000259" key="2">
    <source>
        <dbReference type="PROSITE" id="PS50883"/>
    </source>
</evidence>
<dbReference type="CDD" id="cd01948">
    <property type="entry name" value="EAL"/>
    <property type="match status" value="1"/>
</dbReference>
<feature type="transmembrane region" description="Helical" evidence="1">
    <location>
        <begin position="287"/>
        <end position="307"/>
    </location>
</feature>
<comment type="caution">
    <text evidence="4">The sequence shown here is derived from an EMBL/GenBank/DDBJ whole genome shotgun (WGS) entry which is preliminary data.</text>
</comment>
<feature type="domain" description="EAL" evidence="2">
    <location>
        <begin position="616"/>
        <end position="864"/>
    </location>
</feature>
<dbReference type="SUPFAM" id="SSF141868">
    <property type="entry name" value="EAL domain-like"/>
    <property type="match status" value="1"/>
</dbReference>
<keyword evidence="1" id="KW-0472">Membrane</keyword>
<dbReference type="PANTHER" id="PTHR44757:SF2">
    <property type="entry name" value="BIOFILM ARCHITECTURE MAINTENANCE PROTEIN MBAA"/>
    <property type="match status" value="1"/>
</dbReference>
<dbReference type="InterPro" id="IPR052155">
    <property type="entry name" value="Biofilm_reg_signaling"/>
</dbReference>
<name>A0ABV2CTH7_9RHOO</name>
<sequence length="878" mass="95397">MAGKLTRSALLLLVIACFVLVSIGGLIAWNSIRTDVDGMNRRALPALIAASDIGADYRELRNLVQSLAQEPDSGRRKDLGERMDAVQQHLLGAFSALRGLGMATPALDEIAAAYLGALERTREAARAGVADQAQALVYAALIPAEHNLQLYVEKVRENIQAQQRAVDQSLSLGGARLLGYSVLCMCFGLVLWTALMPPVAALLPTGEDLFVSREIAAVMYGFTGAVLSASLIASGALLVIFLDHPARPLLYCWWALSLGVLLARGINYLRWRARRDTAFDGAAAIRSFGAGSLASAMVWAAFPVMFFSEANPVQRMAMAFVFAAMAGGGALILAPTRKISLIYLSLLLVPQIALFGFAGTRMDLTVAILSFGMLLMLAHSAVAARQTTTTALKLSRENRRLAEESVARQQALQKLNLTLEDRVRERTTQLEREVDARESYAAQLQELALRDPLTGLLNRRALAEQMPAMLARASKSGAGVQILFIDLDRFKDVNDVQGHYVGDQVLLELARRLRRTLPDSALVARWGGDEFLVAVPGGVSLNHAGAIRAAIMEPVSVREHEVRLDASIGISLFPSQGENVEVLVRQADVAMYQVKLKGRSGALVYHPEMGEALRRRHELGQALREALANDWMNIAYQPVVPEADGHVLKMEALLRWTHPQRGMISPAEFVPVAEDAGLIGKLGHWCLNQACCEAARWEGDVIVAVNVSALQAMSGELLGNVADALAVSGLPPHRLELELTESVFAHDFAAIARVFGALREMGVRIAIDDFGTGYSSLSYLYRLPIDGIKIDRSFVRDVEHSGEQLLRAILGMARGLGFTVVAEGVETPTQRQMLRRMSVDYIQGSCHSVPLQPEAAAAWIAEYQSRAAEPCLSDDALH</sequence>
<keyword evidence="1" id="KW-0812">Transmembrane</keyword>
<dbReference type="Gene3D" id="3.30.70.270">
    <property type="match status" value="1"/>
</dbReference>
<dbReference type="Pfam" id="PF00563">
    <property type="entry name" value="EAL"/>
    <property type="match status" value="1"/>
</dbReference>
<feature type="transmembrane region" description="Helical" evidence="1">
    <location>
        <begin position="177"/>
        <end position="203"/>
    </location>
</feature>
<feature type="transmembrane region" description="Helical" evidence="1">
    <location>
        <begin position="248"/>
        <end position="266"/>
    </location>
</feature>
<protein>
    <submittedName>
        <fullName evidence="4">EAL domain-containing protein</fullName>
    </submittedName>
</protein>
<feature type="transmembrane region" description="Helical" evidence="1">
    <location>
        <begin position="341"/>
        <end position="358"/>
    </location>
</feature>
<reference evidence="4 5" key="1">
    <citation type="submission" date="2024-07" db="EMBL/GenBank/DDBJ databases">
        <title>Uliginosibacterium paludis KCTC:42655.</title>
        <authorList>
            <person name="Kim M.K."/>
        </authorList>
    </citation>
    <scope>NUCLEOTIDE SEQUENCE [LARGE SCALE GENOMIC DNA]</scope>
    <source>
        <strain evidence="4 5">KCTC 42655</strain>
    </source>
</reference>
<dbReference type="Gene3D" id="3.20.20.450">
    <property type="entry name" value="EAL domain"/>
    <property type="match status" value="1"/>
</dbReference>